<dbReference type="EMBL" id="JAHZQR010000001">
    <property type="protein sequence ID" value="MBZ2155123.1"/>
    <property type="molecule type" value="Genomic_DNA"/>
</dbReference>
<evidence type="ECO:0000256" key="1">
    <source>
        <dbReference type="SAM" id="Phobius"/>
    </source>
</evidence>
<dbReference type="Proteomes" id="UP001198057">
    <property type="component" value="Unassembled WGS sequence"/>
</dbReference>
<protein>
    <submittedName>
        <fullName evidence="2">Pr6Pr family membrane protein</fullName>
    </submittedName>
</protein>
<proteinExistence type="predicted"/>
<gene>
    <name evidence="3" type="ORF">C6A27_03235</name>
    <name evidence="2" type="ORF">K1I51_00380</name>
</gene>
<keyword evidence="1" id="KW-1133">Transmembrane helix</keyword>
<reference evidence="3" key="2">
    <citation type="submission" date="2018-03" db="EMBL/GenBank/DDBJ databases">
        <authorList>
            <person name="Keele B.F."/>
        </authorList>
    </citation>
    <scope>NUCLEOTIDE SEQUENCE</scope>
    <source>
        <strain evidence="3">OUP21</strain>
    </source>
</reference>
<sequence>MKRNVIFYSRMVLFMLGFTGVYLEITKHGGLGMLMYYTVLSNMIVTAFTAYLLYLMARSEHRWQTQSLFRLKGGVTMCIMITCVIYHFMLAPLATDFYRLENFLCHYIVPLWFLADTLLFDKRSQYRWFDPIVWTSVPLIYLAFALFNGLVIKWPIPGAKDSPFAYFFLNIPKYGWPYVLQWSLKIFIGYLLAGYSFYGVMSFSRRQKRKQPS</sequence>
<dbReference type="Proteomes" id="UP000238573">
    <property type="component" value="Unassembled WGS sequence"/>
</dbReference>
<evidence type="ECO:0000313" key="2">
    <source>
        <dbReference type="EMBL" id="MBZ2155123.1"/>
    </source>
</evidence>
<accession>A0A2T0G5U6</accession>
<reference evidence="2" key="3">
    <citation type="submission" date="2021-07" db="EMBL/GenBank/DDBJ databases">
        <title>Occurrence of streptococci in the human mouth that bind to a non-human glycan.</title>
        <authorList>
            <person name="Cross B."/>
            <person name="Thamadilok S."/>
            <person name="Bensing B."/>
            <person name="Sasmal A."/>
            <person name="Khedri Z."/>
            <person name="Deng L."/>
            <person name="Yu H."/>
            <person name="Mehta A."/>
            <person name="Aluvathingal J."/>
            <person name="Nadendla S."/>
            <person name="Vickerman M."/>
            <person name="Chen X."/>
            <person name="Dewhirst F."/>
            <person name="Gill A."/>
            <person name="Lettrichova I."/>
            <person name="Diaz S."/>
            <person name="Gill S."/>
            <person name="Tettelin H."/>
            <person name="Iverson T."/>
            <person name="Sullam P."/>
            <person name="Varki A."/>
            <person name="Ruhl S."/>
        </authorList>
    </citation>
    <scope>NUCLEOTIDE SEQUENCE</scope>
    <source>
        <strain evidence="2">SK81</strain>
    </source>
</reference>
<dbReference type="EMBL" id="PVSZ01000008">
    <property type="protein sequence ID" value="PRT71428.1"/>
    <property type="molecule type" value="Genomic_DNA"/>
</dbReference>
<keyword evidence="1" id="KW-0472">Membrane</keyword>
<dbReference type="NCBIfam" id="NF038065">
    <property type="entry name" value="Pr6Pr"/>
    <property type="match status" value="1"/>
</dbReference>
<feature type="transmembrane region" description="Helical" evidence="1">
    <location>
        <begin position="100"/>
        <end position="120"/>
    </location>
</feature>
<feature type="transmembrane region" description="Helical" evidence="1">
    <location>
        <begin position="132"/>
        <end position="156"/>
    </location>
</feature>
<feature type="transmembrane region" description="Helical" evidence="1">
    <location>
        <begin position="7"/>
        <end position="23"/>
    </location>
</feature>
<feature type="transmembrane region" description="Helical" evidence="1">
    <location>
        <begin position="69"/>
        <end position="88"/>
    </location>
</feature>
<name>A0A2T0G5U6_STRAP</name>
<comment type="caution">
    <text evidence="3">The sequence shown here is derived from an EMBL/GenBank/DDBJ whole genome shotgun (WGS) entry which is preliminary data.</text>
</comment>
<dbReference type="RefSeq" id="WP_022525936.1">
    <property type="nucleotide sequence ID" value="NZ_CAXTZD010000001.1"/>
</dbReference>
<evidence type="ECO:0000313" key="4">
    <source>
        <dbReference type="Proteomes" id="UP000238573"/>
    </source>
</evidence>
<dbReference type="AlphaFoldDB" id="A0A2T0G5U6"/>
<feature type="transmembrane region" description="Helical" evidence="1">
    <location>
        <begin position="35"/>
        <end position="57"/>
    </location>
</feature>
<dbReference type="InterPro" id="IPR049713">
    <property type="entry name" value="Pr6Pr-like"/>
</dbReference>
<evidence type="ECO:0000313" key="3">
    <source>
        <dbReference type="EMBL" id="PRT71428.1"/>
    </source>
</evidence>
<reference evidence="3 4" key="1">
    <citation type="journal article" date="1993" name="J. Dent. Res.">
        <title>The isolation and characterization of milleri group streptococci from dental periapical abscesses.</title>
        <authorList>
            <person name="Fisher L.E."/>
            <person name="Russell R.R."/>
        </authorList>
    </citation>
    <scope>NUCLEOTIDE SEQUENCE [LARGE SCALE GENOMIC DNA]</scope>
    <source>
        <strain evidence="3 4">OUP21</strain>
    </source>
</reference>
<feature type="transmembrane region" description="Helical" evidence="1">
    <location>
        <begin position="176"/>
        <end position="200"/>
    </location>
</feature>
<keyword evidence="1" id="KW-0812">Transmembrane</keyword>
<organism evidence="3 4">
    <name type="scientific">Streptococcus anginosus</name>
    <dbReference type="NCBI Taxonomy" id="1328"/>
    <lineage>
        <taxon>Bacteria</taxon>
        <taxon>Bacillati</taxon>
        <taxon>Bacillota</taxon>
        <taxon>Bacilli</taxon>
        <taxon>Lactobacillales</taxon>
        <taxon>Streptococcaceae</taxon>
        <taxon>Streptococcus</taxon>
        <taxon>Streptococcus anginosus group</taxon>
    </lineage>
</organism>